<comment type="caution">
    <text evidence="3">The sequence shown here is derived from an EMBL/GenBank/DDBJ whole genome shotgun (WGS) entry which is preliminary data.</text>
</comment>
<keyword evidence="4" id="KW-1185">Reference proteome</keyword>
<feature type="domain" description="Polyvalent protein metallopeptidase" evidence="2">
    <location>
        <begin position="165"/>
        <end position="289"/>
    </location>
</feature>
<dbReference type="Pfam" id="PF08401">
    <property type="entry name" value="ArdcN"/>
    <property type="match status" value="1"/>
</dbReference>
<dbReference type="Pfam" id="PF18818">
    <property type="entry name" value="MPTase-PolyVal"/>
    <property type="match status" value="1"/>
</dbReference>
<evidence type="ECO:0000259" key="1">
    <source>
        <dbReference type="Pfam" id="PF08401"/>
    </source>
</evidence>
<reference evidence="3" key="1">
    <citation type="journal article" date="2014" name="Int. J. Syst. Evol. Microbiol.">
        <title>Complete genome sequence of Corynebacterium casei LMG S-19264T (=DSM 44701T), isolated from a smear-ripened cheese.</title>
        <authorList>
            <consortium name="US DOE Joint Genome Institute (JGI-PGF)"/>
            <person name="Walter F."/>
            <person name="Albersmeier A."/>
            <person name="Kalinowski J."/>
            <person name="Ruckert C."/>
        </authorList>
    </citation>
    <scope>NUCLEOTIDE SEQUENCE</scope>
    <source>
        <strain evidence="3">CCM 8711</strain>
    </source>
</reference>
<reference evidence="3" key="2">
    <citation type="submission" date="2020-09" db="EMBL/GenBank/DDBJ databases">
        <authorList>
            <person name="Sun Q."/>
            <person name="Sedlacek I."/>
        </authorList>
    </citation>
    <scope>NUCLEOTIDE SEQUENCE</scope>
    <source>
        <strain evidence="3">CCM 8711</strain>
    </source>
</reference>
<organism evidence="3 4">
    <name type="scientific">Mucilaginibacter galii</name>
    <dbReference type="NCBI Taxonomy" id="2005073"/>
    <lineage>
        <taxon>Bacteria</taxon>
        <taxon>Pseudomonadati</taxon>
        <taxon>Bacteroidota</taxon>
        <taxon>Sphingobacteriia</taxon>
        <taxon>Sphingobacteriales</taxon>
        <taxon>Sphingobacteriaceae</taxon>
        <taxon>Mucilaginibacter</taxon>
    </lineage>
</organism>
<dbReference type="InterPro" id="IPR041459">
    <property type="entry name" value="MPTase-PolyVal"/>
</dbReference>
<evidence type="ECO:0008006" key="5">
    <source>
        <dbReference type="Google" id="ProtNLM"/>
    </source>
</evidence>
<proteinExistence type="predicted"/>
<evidence type="ECO:0000259" key="2">
    <source>
        <dbReference type="Pfam" id="PF18818"/>
    </source>
</evidence>
<dbReference type="InterPro" id="IPR013610">
    <property type="entry name" value="ArdC_N"/>
</dbReference>
<evidence type="ECO:0000313" key="4">
    <source>
        <dbReference type="Proteomes" id="UP000662074"/>
    </source>
</evidence>
<evidence type="ECO:0000313" key="3">
    <source>
        <dbReference type="EMBL" id="GGI51086.1"/>
    </source>
</evidence>
<feature type="domain" description="N-terminal" evidence="1">
    <location>
        <begin position="10"/>
        <end position="112"/>
    </location>
</feature>
<dbReference type="GO" id="GO:0003697">
    <property type="term" value="F:single-stranded DNA binding"/>
    <property type="evidence" value="ECO:0007669"/>
    <property type="project" value="InterPro"/>
</dbReference>
<accession>A0A917JBK8</accession>
<sequence>MEKSKNYKPFYAQVADKIIASLGAGTSPFQQPVRENGQPAFIKPINPTTGKGYSALNALALSLKGHEDPRWMTAEAARFAGYLVKKDSKGTMITFPKTSDIQAIRKPDGSKITDEAGVTQTKLVEFEKPEKGVAFLFNGSQIDKIEPLAEYLAKQNEGQTLSPIEKAEKLLKNSKAVIIDGGQEAYYDHKRDAIFMPEKDQFPSETAYYQVAIHQLAHWTGHESRQKRPMEGKFGSAEYAREEFRAAMAAMIIGGEIKLGHDFGPHKAYTGNWVKMLKEEPYEIARVAKDAQRIANTILGTGQKREVAQDKAATVSTALAKGDAIVYNNTIYNVLDKKGKTLDMEKADTGEKFKLKPTDALYGKLLEAKNNPVALQVAEVQKQEEGQQQTYSRGGR</sequence>
<dbReference type="Proteomes" id="UP000662074">
    <property type="component" value="Unassembled WGS sequence"/>
</dbReference>
<dbReference type="RefSeq" id="WP_188416841.1">
    <property type="nucleotide sequence ID" value="NZ_BMDO01000006.1"/>
</dbReference>
<protein>
    <recommendedName>
        <fullName evidence="5">DUF1738 domain-containing protein</fullName>
    </recommendedName>
</protein>
<gene>
    <name evidence="3" type="ORF">GCM10011425_22980</name>
</gene>
<dbReference type="EMBL" id="BMDO01000006">
    <property type="protein sequence ID" value="GGI51086.1"/>
    <property type="molecule type" value="Genomic_DNA"/>
</dbReference>
<name>A0A917JBK8_9SPHI</name>
<dbReference type="AlphaFoldDB" id="A0A917JBK8"/>